<feature type="transmembrane region" description="Helical" evidence="1">
    <location>
        <begin position="30"/>
        <end position="49"/>
    </location>
</feature>
<keyword evidence="1" id="KW-0812">Transmembrane</keyword>
<dbReference type="EMBL" id="VSRR010004705">
    <property type="protein sequence ID" value="MPC40475.1"/>
    <property type="molecule type" value="Genomic_DNA"/>
</dbReference>
<reference evidence="2 3" key="1">
    <citation type="submission" date="2019-05" db="EMBL/GenBank/DDBJ databases">
        <title>Another draft genome of Portunus trituberculatus and its Hox gene families provides insights of decapod evolution.</title>
        <authorList>
            <person name="Jeong J.-H."/>
            <person name="Song I."/>
            <person name="Kim S."/>
            <person name="Choi T."/>
            <person name="Kim D."/>
            <person name="Ryu S."/>
            <person name="Kim W."/>
        </authorList>
    </citation>
    <scope>NUCLEOTIDE SEQUENCE [LARGE SCALE GENOMIC DNA]</scope>
    <source>
        <tissue evidence="2">Muscle</tissue>
    </source>
</reference>
<protein>
    <submittedName>
        <fullName evidence="2">Uncharacterized protein</fullName>
    </submittedName>
</protein>
<keyword evidence="1" id="KW-0472">Membrane</keyword>
<proteinExistence type="predicted"/>
<keyword evidence="1" id="KW-1133">Transmembrane helix</keyword>
<dbReference type="Proteomes" id="UP000324222">
    <property type="component" value="Unassembled WGS sequence"/>
</dbReference>
<dbReference type="AlphaFoldDB" id="A0A5B7F4E2"/>
<evidence type="ECO:0000313" key="2">
    <source>
        <dbReference type="EMBL" id="MPC40475.1"/>
    </source>
</evidence>
<name>A0A5B7F4E2_PORTR</name>
<sequence>MKPNGGRYEIGRTSRQYITVRRKKEIKNYLHCKILCAALLLLVLPLVLVSPRLLGVTNVRFVSWSNAACNSRHATSPPNTRSKAKPSIVSLVILSNTYFTLPGQKTNWEHHNMFPLLSVPSLDGGTK</sequence>
<accession>A0A5B7F4E2</accession>
<keyword evidence="3" id="KW-1185">Reference proteome</keyword>
<comment type="caution">
    <text evidence="2">The sequence shown here is derived from an EMBL/GenBank/DDBJ whole genome shotgun (WGS) entry which is preliminary data.</text>
</comment>
<organism evidence="2 3">
    <name type="scientific">Portunus trituberculatus</name>
    <name type="common">Swimming crab</name>
    <name type="synonym">Neptunus trituberculatus</name>
    <dbReference type="NCBI Taxonomy" id="210409"/>
    <lineage>
        <taxon>Eukaryota</taxon>
        <taxon>Metazoa</taxon>
        <taxon>Ecdysozoa</taxon>
        <taxon>Arthropoda</taxon>
        <taxon>Crustacea</taxon>
        <taxon>Multicrustacea</taxon>
        <taxon>Malacostraca</taxon>
        <taxon>Eumalacostraca</taxon>
        <taxon>Eucarida</taxon>
        <taxon>Decapoda</taxon>
        <taxon>Pleocyemata</taxon>
        <taxon>Brachyura</taxon>
        <taxon>Eubrachyura</taxon>
        <taxon>Portunoidea</taxon>
        <taxon>Portunidae</taxon>
        <taxon>Portuninae</taxon>
        <taxon>Portunus</taxon>
    </lineage>
</organism>
<gene>
    <name evidence="2" type="ORF">E2C01_034033</name>
</gene>
<evidence type="ECO:0000256" key="1">
    <source>
        <dbReference type="SAM" id="Phobius"/>
    </source>
</evidence>
<evidence type="ECO:0000313" key="3">
    <source>
        <dbReference type="Proteomes" id="UP000324222"/>
    </source>
</evidence>